<dbReference type="SUPFAM" id="SSF63829">
    <property type="entry name" value="Calcium-dependent phosphotriesterase"/>
    <property type="match status" value="1"/>
</dbReference>
<evidence type="ECO:0000259" key="1">
    <source>
        <dbReference type="Pfam" id="PF13699"/>
    </source>
</evidence>
<organism evidence="2 3">
    <name type="scientific">Actinoallomurus vinaceus</name>
    <dbReference type="NCBI Taxonomy" id="1080074"/>
    <lineage>
        <taxon>Bacteria</taxon>
        <taxon>Bacillati</taxon>
        <taxon>Actinomycetota</taxon>
        <taxon>Actinomycetes</taxon>
        <taxon>Streptosporangiales</taxon>
        <taxon>Thermomonosporaceae</taxon>
        <taxon>Actinoallomurus</taxon>
    </lineage>
</organism>
<dbReference type="Pfam" id="PF19193">
    <property type="entry name" value="Tectonin"/>
    <property type="match status" value="1"/>
</dbReference>
<comment type="caution">
    <text evidence="2">The sequence shown here is derived from an EMBL/GenBank/DDBJ whole genome shotgun (WGS) entry which is preliminary data.</text>
</comment>
<dbReference type="SMART" id="SM00706">
    <property type="entry name" value="TECPR"/>
    <property type="match status" value="4"/>
</dbReference>
<evidence type="ECO:0000313" key="3">
    <source>
        <dbReference type="Proteomes" id="UP001501442"/>
    </source>
</evidence>
<dbReference type="InterPro" id="IPR025295">
    <property type="entry name" value="eCIS_core_dom"/>
</dbReference>
<proteinExistence type="predicted"/>
<gene>
    <name evidence="2" type="ORF">GCM10023196_096460</name>
</gene>
<dbReference type="Proteomes" id="UP001501442">
    <property type="component" value="Unassembled WGS sequence"/>
</dbReference>
<reference evidence="3" key="1">
    <citation type="journal article" date="2019" name="Int. J. Syst. Evol. Microbiol.">
        <title>The Global Catalogue of Microorganisms (GCM) 10K type strain sequencing project: providing services to taxonomists for standard genome sequencing and annotation.</title>
        <authorList>
            <consortium name="The Broad Institute Genomics Platform"/>
            <consortium name="The Broad Institute Genome Sequencing Center for Infectious Disease"/>
            <person name="Wu L."/>
            <person name="Ma J."/>
        </authorList>
    </citation>
    <scope>NUCLEOTIDE SEQUENCE [LARGE SCALE GENOMIC DNA]</scope>
    <source>
        <strain evidence="3">JCM 17939</strain>
    </source>
</reference>
<sequence length="997" mass="107042">MVGSLNAAQNRVAQSLDREIRGSLGAGERLDGRLASALADFHGADLSQVRMHADENADRICRALSAEAATVGADVFFAAGAFAPHSRAGLRLLVHETAHAVQQAGARRSRAAGASVSDPADDCESAARSLADAFLRGGPSRQPAEPVRPLADSEQLVVQRHASWEHRLLGDALPADLDAITMKKGDRKTKLEELKAFLEMWRDDPDAVTPEAIKGKFSTIRTLRLGGSGLLVTYGELNTLADYLANPAALDSQPKAILEPILQAVRQDSYLRVNKLLGTPVQPGSVHFKNSAVINIDWDFFDLLIETMALDDLTKNLGPKEIDHYGAVVGRNACHFAPYSWYRWEQSHLIARDYATQAHHASGTAKERLTYLAWINHGYADHFLQDSFAAGHLVNKTLVMQWFVEWAAGQGKLMPVADWKMVQTMTVARQSGLAARGLYDGFLDPAKRGAVRDPQTADEQWSAQRRMDVAGVKADGTRSQGDAYKHYLTLMRNSGVQMSSGVLHDNFNKTGLYVASVHHPAAFEIYGDSTMLDGGDGVRIASETAQLSQQSILDLIAHGATSITTAEIFNRFPTSVRGTGNSMLSLEAWNDSQRDTATGLFASFKIAGIRAASPRIRNISIDTTGGWRWVQVPGEASDIAVGGDGSVWTITKDQKIQRLEGNSWVPLPGGGARIAVDGSGTPWVASANRGIWRWDGRKWEGIPLTGIPLRNDSPGEQVAGDIGAGADGSVWITGRTDVEHGHPILRWTGQKWEQAAGAAVAISVAPSGLPWIANKEGGIARLNPGGPLGSGWGAVPGLATDIAVSTGVLPTVWAIGAKKAPGEGGNEILAWNGQQWDVIPGSATRIAVGPDGTPWVVNAKNAIFHLVPADESRVVFTTADGGKVKGKAVATSGSLFPGDMVEINGSIDLSKVIVGNSGACVHSIKLDTSAAYYDYVLEVDAQGPKGFGSGLMYLRFVDEEGDVYTLSIYLSDRKQHTLRYDSNLPGIKEIRWSDSLF</sequence>
<name>A0ABP8URZ3_9ACTN</name>
<dbReference type="Pfam" id="PF13699">
    <property type="entry name" value="eCIS_core"/>
    <property type="match status" value="1"/>
</dbReference>
<dbReference type="EMBL" id="BAABHK010000023">
    <property type="protein sequence ID" value="GAA4638495.1"/>
    <property type="molecule type" value="Genomic_DNA"/>
</dbReference>
<accession>A0ABP8URZ3</accession>
<protein>
    <recommendedName>
        <fullName evidence="1">eCIS core domain-containing protein</fullName>
    </recommendedName>
</protein>
<dbReference type="InterPro" id="IPR006624">
    <property type="entry name" value="Beta-propeller_rpt_TECPR"/>
</dbReference>
<feature type="domain" description="eCIS core" evidence="1">
    <location>
        <begin position="30"/>
        <end position="106"/>
    </location>
</feature>
<keyword evidence="3" id="KW-1185">Reference proteome</keyword>
<evidence type="ECO:0000313" key="2">
    <source>
        <dbReference type="EMBL" id="GAA4638495.1"/>
    </source>
</evidence>